<protein>
    <submittedName>
        <fullName evidence="1">Putative ovule protein</fullName>
    </submittedName>
</protein>
<evidence type="ECO:0000313" key="1">
    <source>
        <dbReference type="EMBL" id="JAP13455.1"/>
    </source>
</evidence>
<dbReference type="AlphaFoldDB" id="A0A0V0GZ96"/>
<reference evidence="1" key="1">
    <citation type="submission" date="2015-12" db="EMBL/GenBank/DDBJ databases">
        <title>Gene expression during late stages of embryo sac development: a critical building block for successful pollen-pistil interactions.</title>
        <authorList>
            <person name="Liu Y."/>
            <person name="Joly V."/>
            <person name="Sabar M."/>
            <person name="Matton D.P."/>
        </authorList>
    </citation>
    <scope>NUCLEOTIDE SEQUENCE</scope>
</reference>
<proteinExistence type="predicted"/>
<organism evidence="1">
    <name type="scientific">Solanum chacoense</name>
    <name type="common">Chaco potato</name>
    <dbReference type="NCBI Taxonomy" id="4108"/>
    <lineage>
        <taxon>Eukaryota</taxon>
        <taxon>Viridiplantae</taxon>
        <taxon>Streptophyta</taxon>
        <taxon>Embryophyta</taxon>
        <taxon>Tracheophyta</taxon>
        <taxon>Spermatophyta</taxon>
        <taxon>Magnoliopsida</taxon>
        <taxon>eudicotyledons</taxon>
        <taxon>Gunneridae</taxon>
        <taxon>Pentapetalae</taxon>
        <taxon>asterids</taxon>
        <taxon>lamiids</taxon>
        <taxon>Solanales</taxon>
        <taxon>Solanaceae</taxon>
        <taxon>Solanoideae</taxon>
        <taxon>Solaneae</taxon>
        <taxon>Solanum</taxon>
    </lineage>
</organism>
<dbReference type="EMBL" id="GEDG01028013">
    <property type="protein sequence ID" value="JAP13455.1"/>
    <property type="molecule type" value="Transcribed_RNA"/>
</dbReference>
<name>A0A0V0GZ96_SOLCH</name>
<dbReference type="EMBL" id="GEDG01027478">
    <property type="protein sequence ID" value="JAP13821.1"/>
    <property type="molecule type" value="Transcribed_RNA"/>
</dbReference>
<sequence>MCPCYKEFSILLPNSVANCICNLTFLRTLKCYGDVLPSKKLIALFNAFYGRSILSDINVLA</sequence>
<accession>A0A0V0GZ96</accession>